<feature type="domain" description="Carboxylesterase type B" evidence="4">
    <location>
        <begin position="30"/>
        <end position="370"/>
    </location>
</feature>
<evidence type="ECO:0000259" key="4">
    <source>
        <dbReference type="Pfam" id="PF00135"/>
    </source>
</evidence>
<evidence type="ECO:0000313" key="5">
    <source>
        <dbReference type="EMBL" id="QKX55413.1"/>
    </source>
</evidence>
<accession>A0A7H8QQI4</accession>
<dbReference type="InterPro" id="IPR019826">
    <property type="entry name" value="Carboxylesterase_B_AS"/>
</dbReference>
<keyword evidence="3" id="KW-0732">Signal</keyword>
<dbReference type="Gene3D" id="3.40.50.1820">
    <property type="entry name" value="alpha/beta hydrolase"/>
    <property type="match status" value="1"/>
</dbReference>
<proteinExistence type="inferred from homology"/>
<evidence type="ECO:0000256" key="3">
    <source>
        <dbReference type="RuleBase" id="RU361235"/>
    </source>
</evidence>
<sequence length="528" mass="58206">MKFTLLSIIVLAADAVLGRHVHHTKDRLAVITNTGTYTGLIDSKFPKTRQFRSIAFAQPPIQSRRWLPPQKLPLSTEHYDSYNFPPSCPQFVSKIPTLNNQYFAKGTLVNNGNQNDTSGLSGANTSEDCLYLAVWTPANATIHSKLPVLFFMSGGGFSTGGIDISYQLPTDWIERSQSHLVVTINYRVNIFGFPNARGLAEQNLGTLDQRAALEWVRDNIVQFGGDPDKITLWGQSAGSMSADAHAHAFYDEPIASAYFLQSGTVFTSPAVTDTTYSNFSFVAKKSGCQFDDDSGGIAELECMRQVPFDKIENLIGQYADSGQHPALNFIPVVDESIIFSDYEARARAGKVAHRPTILSNTANEMSSMVPLPSNLTRGPDQALVLAYDVAMWICPTYNSTIERSRLGIPVFRYQHAGTYPNLNPFKWLGAYHGSDVPMNFGTYGLLTTLANTSEFEAEVSRTMQDHILAFAKDPYHGPQKIGWKPIVASNRFSGEIIRFGANGRVIQYVNETEVDGTCQGVGTYNAFP</sequence>
<reference evidence="6" key="1">
    <citation type="submission" date="2020-06" db="EMBL/GenBank/DDBJ databases">
        <title>A chromosome-scale genome assembly of Talaromyces rugulosus W13939.</title>
        <authorList>
            <person name="Wang B."/>
            <person name="Guo L."/>
            <person name="Ye K."/>
            <person name="Wang L."/>
        </authorList>
    </citation>
    <scope>NUCLEOTIDE SEQUENCE [LARGE SCALE GENOMIC DNA]</scope>
    <source>
        <strain evidence="6">W13939</strain>
    </source>
</reference>
<dbReference type="Proteomes" id="UP000509510">
    <property type="component" value="Chromosome II"/>
</dbReference>
<feature type="domain" description="Carboxylesterase type B" evidence="4">
    <location>
        <begin position="387"/>
        <end position="509"/>
    </location>
</feature>
<dbReference type="PANTHER" id="PTHR11559">
    <property type="entry name" value="CARBOXYLESTERASE"/>
    <property type="match status" value="1"/>
</dbReference>
<dbReference type="EMBL" id="CP055899">
    <property type="protein sequence ID" value="QKX55413.1"/>
    <property type="molecule type" value="Genomic_DNA"/>
</dbReference>
<protein>
    <recommendedName>
        <fullName evidence="3">Carboxylic ester hydrolase</fullName>
        <ecNumber evidence="3">3.1.1.-</ecNumber>
    </recommendedName>
</protein>
<gene>
    <name evidence="5" type="ORF">TRUGW13939_02506</name>
</gene>
<dbReference type="GO" id="GO:0016787">
    <property type="term" value="F:hydrolase activity"/>
    <property type="evidence" value="ECO:0007669"/>
    <property type="project" value="UniProtKB-KW"/>
</dbReference>
<dbReference type="RefSeq" id="XP_035341592.1">
    <property type="nucleotide sequence ID" value="XM_035485699.1"/>
</dbReference>
<evidence type="ECO:0000256" key="2">
    <source>
        <dbReference type="ARBA" id="ARBA00022801"/>
    </source>
</evidence>
<dbReference type="GeneID" id="55990014"/>
<feature type="chain" id="PRO_5029032435" description="Carboxylic ester hydrolase" evidence="3">
    <location>
        <begin position="19"/>
        <end position="528"/>
    </location>
</feature>
<dbReference type="Pfam" id="PF00135">
    <property type="entry name" value="COesterase"/>
    <property type="match status" value="2"/>
</dbReference>
<dbReference type="SUPFAM" id="SSF53474">
    <property type="entry name" value="alpha/beta-Hydrolases"/>
    <property type="match status" value="1"/>
</dbReference>
<dbReference type="KEGG" id="trg:TRUGW13939_02506"/>
<dbReference type="OrthoDB" id="408631at2759"/>
<dbReference type="PROSITE" id="PS00122">
    <property type="entry name" value="CARBOXYLESTERASE_B_1"/>
    <property type="match status" value="1"/>
</dbReference>
<dbReference type="AlphaFoldDB" id="A0A7H8QQI4"/>
<name>A0A7H8QQI4_TALRU</name>
<dbReference type="InterPro" id="IPR002018">
    <property type="entry name" value="CarbesteraseB"/>
</dbReference>
<dbReference type="InterPro" id="IPR029058">
    <property type="entry name" value="AB_hydrolase_fold"/>
</dbReference>
<keyword evidence="6" id="KW-1185">Reference proteome</keyword>
<evidence type="ECO:0000313" key="6">
    <source>
        <dbReference type="Proteomes" id="UP000509510"/>
    </source>
</evidence>
<dbReference type="EC" id="3.1.1.-" evidence="3"/>
<keyword evidence="2 3" id="KW-0378">Hydrolase</keyword>
<evidence type="ECO:0000256" key="1">
    <source>
        <dbReference type="ARBA" id="ARBA00005964"/>
    </source>
</evidence>
<dbReference type="InterPro" id="IPR050309">
    <property type="entry name" value="Type-B_Carboxylest/Lipase"/>
</dbReference>
<organism evidence="5 6">
    <name type="scientific">Talaromyces rugulosus</name>
    <name type="common">Penicillium rugulosum</name>
    <dbReference type="NCBI Taxonomy" id="121627"/>
    <lineage>
        <taxon>Eukaryota</taxon>
        <taxon>Fungi</taxon>
        <taxon>Dikarya</taxon>
        <taxon>Ascomycota</taxon>
        <taxon>Pezizomycotina</taxon>
        <taxon>Eurotiomycetes</taxon>
        <taxon>Eurotiomycetidae</taxon>
        <taxon>Eurotiales</taxon>
        <taxon>Trichocomaceae</taxon>
        <taxon>Talaromyces</taxon>
        <taxon>Talaromyces sect. Islandici</taxon>
    </lineage>
</organism>
<feature type="signal peptide" evidence="3">
    <location>
        <begin position="1"/>
        <end position="18"/>
    </location>
</feature>
<comment type="similarity">
    <text evidence="1 3">Belongs to the type-B carboxylesterase/lipase family.</text>
</comment>